<reference evidence="1" key="1">
    <citation type="submission" date="2020-03" db="EMBL/GenBank/DDBJ databases">
        <title>A transcriptome and proteome of the tick Rhipicephalus microplus shaped by the genetic composition of its hosts and developmental stage.</title>
        <authorList>
            <person name="Garcia G.R."/>
            <person name="Ribeiro J.M.C."/>
            <person name="Maruyama S.R."/>
            <person name="Gardinasse L.G."/>
            <person name="Nelson K."/>
            <person name="Ferreira B.R."/>
            <person name="Andrade T.G."/>
            <person name="Santos I.K.F.M."/>
        </authorList>
    </citation>
    <scope>NUCLEOTIDE SEQUENCE</scope>
    <source>
        <strain evidence="1">NSGR</strain>
        <tissue evidence="1">Salivary glands</tissue>
    </source>
</reference>
<protein>
    <submittedName>
        <fullName evidence="1">Uncharacterized protein</fullName>
    </submittedName>
</protein>
<dbReference type="AlphaFoldDB" id="A0A6G5AH70"/>
<evidence type="ECO:0000313" key="1">
    <source>
        <dbReference type="EMBL" id="NIE49613.1"/>
    </source>
</evidence>
<name>A0A6G5AH70_RHIMP</name>
<proteinExistence type="predicted"/>
<dbReference type="EMBL" id="GIKN01007340">
    <property type="protein sequence ID" value="NIE49613.1"/>
    <property type="molecule type" value="Transcribed_RNA"/>
</dbReference>
<organism evidence="1">
    <name type="scientific">Rhipicephalus microplus</name>
    <name type="common">Cattle tick</name>
    <name type="synonym">Boophilus microplus</name>
    <dbReference type="NCBI Taxonomy" id="6941"/>
    <lineage>
        <taxon>Eukaryota</taxon>
        <taxon>Metazoa</taxon>
        <taxon>Ecdysozoa</taxon>
        <taxon>Arthropoda</taxon>
        <taxon>Chelicerata</taxon>
        <taxon>Arachnida</taxon>
        <taxon>Acari</taxon>
        <taxon>Parasitiformes</taxon>
        <taxon>Ixodida</taxon>
        <taxon>Ixodoidea</taxon>
        <taxon>Ixodidae</taxon>
        <taxon>Rhipicephalinae</taxon>
        <taxon>Rhipicephalus</taxon>
        <taxon>Boophilus</taxon>
    </lineage>
</organism>
<accession>A0A6G5AH70</accession>
<sequence>MLWREVHASCEFTCIETFPTFRVGSEKLLGGHSLLYSYVRKFVPGQMCVRVLRVAAERESDLAVTCCSESQTRKRLVGDRCLRLPRNNQYYIHTKFEGTKGSVAGIESLSSLQEKLKKNGKVLILLRCYIFTTTSCCCVVWEDGIVGVLTFLHEVCRMCNI</sequence>